<evidence type="ECO:0000313" key="2">
    <source>
        <dbReference type="EMBL" id="PKR82056.1"/>
    </source>
</evidence>
<reference evidence="2 3" key="1">
    <citation type="submission" date="2017-12" db="EMBL/GenBank/DDBJ databases">
        <title>The draft genome sequence of Brumimicrobium saltpan LHR20.</title>
        <authorList>
            <person name="Do Z.-J."/>
            <person name="Luo H.-R."/>
        </authorList>
    </citation>
    <scope>NUCLEOTIDE SEQUENCE [LARGE SCALE GENOMIC DNA]</scope>
    <source>
        <strain evidence="2 3">LHR20</strain>
    </source>
</reference>
<proteinExistence type="predicted"/>
<dbReference type="PROSITE" id="PS51704">
    <property type="entry name" value="GP_PDE"/>
    <property type="match status" value="1"/>
</dbReference>
<dbReference type="Pfam" id="PF03009">
    <property type="entry name" value="GDPD"/>
    <property type="match status" value="1"/>
</dbReference>
<comment type="caution">
    <text evidence="2">The sequence shown here is derived from an EMBL/GenBank/DDBJ whole genome shotgun (WGS) entry which is preliminary data.</text>
</comment>
<dbReference type="OrthoDB" id="1467033at2"/>
<dbReference type="GO" id="GO:0006629">
    <property type="term" value="P:lipid metabolic process"/>
    <property type="evidence" value="ECO:0007669"/>
    <property type="project" value="InterPro"/>
</dbReference>
<dbReference type="AlphaFoldDB" id="A0A2I0R648"/>
<protein>
    <recommendedName>
        <fullName evidence="1">GP-PDE domain-containing protein</fullName>
    </recommendedName>
</protein>
<dbReference type="RefSeq" id="WP_101333202.1">
    <property type="nucleotide sequence ID" value="NZ_PJNI01000001.1"/>
</dbReference>
<dbReference type="SUPFAM" id="SSF51695">
    <property type="entry name" value="PLC-like phosphodiesterases"/>
    <property type="match status" value="1"/>
</dbReference>
<organism evidence="2 3">
    <name type="scientific">Brumimicrobium salinarum</name>
    <dbReference type="NCBI Taxonomy" id="2058658"/>
    <lineage>
        <taxon>Bacteria</taxon>
        <taxon>Pseudomonadati</taxon>
        <taxon>Bacteroidota</taxon>
        <taxon>Flavobacteriia</taxon>
        <taxon>Flavobacteriales</taxon>
        <taxon>Crocinitomicaceae</taxon>
        <taxon>Brumimicrobium</taxon>
    </lineage>
</organism>
<dbReference type="GO" id="GO:0008081">
    <property type="term" value="F:phosphoric diester hydrolase activity"/>
    <property type="evidence" value="ECO:0007669"/>
    <property type="project" value="InterPro"/>
</dbReference>
<dbReference type="InterPro" id="IPR017946">
    <property type="entry name" value="PLC-like_Pdiesterase_TIM-brl"/>
</dbReference>
<dbReference type="Proteomes" id="UP000236654">
    <property type="component" value="Unassembled WGS sequence"/>
</dbReference>
<keyword evidence="3" id="KW-1185">Reference proteome</keyword>
<feature type="domain" description="GP-PDE" evidence="1">
    <location>
        <begin position="37"/>
        <end position="298"/>
    </location>
</feature>
<dbReference type="PROSITE" id="PS51257">
    <property type="entry name" value="PROKAR_LIPOPROTEIN"/>
    <property type="match status" value="1"/>
</dbReference>
<sequence length="311" mass="36034">MSFKLFQVTFAVILFLGTWLTVSSCSTPTTKDLPVKTLVLGHRGIGIHENEGHIENTISAIREGLRYADGVEVDVQMSLSKTLWLYHDDVFTHLCDSSQDMLNNYKYNCILQTPDSLIEQLHICREGAKDKITRLSELFKEISKSENSNKFISLDIKGYFDSTCVQTKNVDTYYQTDLANELYRLIKKYSVEKQVVVQTNYSTVLSKIKEKDSSIACYYLIFQNMKEKMKYAKELSLDGLSLNMFDTTLNKTELNRAKTNGLKIDFWTIRTKEDFKKAMDYRPNFIEVSNFDLLREIYHTDTLNDNSLLRN</sequence>
<dbReference type="PANTHER" id="PTHR46211:SF14">
    <property type="entry name" value="GLYCEROPHOSPHODIESTER PHOSPHODIESTERASE"/>
    <property type="match status" value="1"/>
</dbReference>
<name>A0A2I0R648_9FLAO</name>
<dbReference type="Gene3D" id="3.20.20.190">
    <property type="entry name" value="Phosphatidylinositol (PI) phosphodiesterase"/>
    <property type="match status" value="1"/>
</dbReference>
<gene>
    <name evidence="2" type="ORF">CW751_01590</name>
</gene>
<evidence type="ECO:0000313" key="3">
    <source>
        <dbReference type="Proteomes" id="UP000236654"/>
    </source>
</evidence>
<dbReference type="EMBL" id="PJNI01000001">
    <property type="protein sequence ID" value="PKR82056.1"/>
    <property type="molecule type" value="Genomic_DNA"/>
</dbReference>
<evidence type="ECO:0000259" key="1">
    <source>
        <dbReference type="PROSITE" id="PS51704"/>
    </source>
</evidence>
<dbReference type="CDD" id="cd08556">
    <property type="entry name" value="GDPD"/>
    <property type="match status" value="1"/>
</dbReference>
<dbReference type="InterPro" id="IPR030395">
    <property type="entry name" value="GP_PDE_dom"/>
</dbReference>
<dbReference type="PANTHER" id="PTHR46211">
    <property type="entry name" value="GLYCEROPHOSPHORYL DIESTER PHOSPHODIESTERASE"/>
    <property type="match status" value="1"/>
</dbReference>
<accession>A0A2I0R648</accession>